<evidence type="ECO:0000256" key="1">
    <source>
        <dbReference type="ARBA" id="ARBA00004141"/>
    </source>
</evidence>
<name>A0A1V9YPD7_ACHHY</name>
<feature type="transmembrane region" description="Helical" evidence="7">
    <location>
        <begin position="343"/>
        <end position="367"/>
    </location>
</feature>
<reference evidence="9 10" key="1">
    <citation type="journal article" date="2014" name="Genome Biol. Evol.">
        <title>The secreted proteins of Achlya hypogyna and Thraustotheca clavata identify the ancestral oomycete secretome and reveal gene acquisitions by horizontal gene transfer.</title>
        <authorList>
            <person name="Misner I."/>
            <person name="Blouin N."/>
            <person name="Leonard G."/>
            <person name="Richards T.A."/>
            <person name="Lane C.E."/>
        </authorList>
    </citation>
    <scope>NUCLEOTIDE SEQUENCE [LARGE SCALE GENOMIC DNA]</scope>
    <source>
        <strain evidence="9 10">ATCC 48635</strain>
    </source>
</reference>
<keyword evidence="4 7" id="KW-0472">Membrane</keyword>
<evidence type="ECO:0000256" key="4">
    <source>
        <dbReference type="ARBA" id="ARBA00023136"/>
    </source>
</evidence>
<proteinExistence type="inferred from homology"/>
<evidence type="ECO:0000256" key="3">
    <source>
        <dbReference type="ARBA" id="ARBA00022989"/>
    </source>
</evidence>
<keyword evidence="10" id="KW-1185">Reference proteome</keyword>
<evidence type="ECO:0000256" key="5">
    <source>
        <dbReference type="ARBA" id="ARBA00023180"/>
    </source>
</evidence>
<evidence type="ECO:0000313" key="9">
    <source>
        <dbReference type="EMBL" id="OQR87585.1"/>
    </source>
</evidence>
<evidence type="ECO:0000313" key="10">
    <source>
        <dbReference type="Proteomes" id="UP000243579"/>
    </source>
</evidence>
<dbReference type="OrthoDB" id="294541at2759"/>
<comment type="caution">
    <text evidence="9">The sequence shown here is derived from an EMBL/GenBank/DDBJ whole genome shotgun (WGS) entry which is preliminary data.</text>
</comment>
<dbReference type="Proteomes" id="UP000243579">
    <property type="component" value="Unassembled WGS sequence"/>
</dbReference>
<gene>
    <name evidence="9" type="ORF">ACHHYP_08516</name>
</gene>
<sequence length="491" mass="53702">MAGDTTYVGTYSPATGFVFLFNLIVGAGALTIPHAFAQVGLLYGLAALGLLGLVSYVSATYVVEAIAGVNALRRLDVYAVPSSVKQGSVTVIRASQAAPELESEAVPFLVHTEDDEGYVSGLRFDISEKIELAAIAHELFSHKGLVAFYMCTIAYLYGDLAIYAVAIPKSLREVICPRPTHNATVWDCPNVSLSSAQLYRVLVGVFGLTLGSFAFGHMQKTQCIQLITTVMRHASFALMITLAFVGIARGEGRSFADVVGHEDLVSLPDFFGVVIYSFMCHHSIPGIIAPISKKRTVGLVLLYAFIAVMFVYVILSFSATFRFQPEEIQDVYTLNFNQYPVRFFAYFLSLFPVFTLSTTFPIICITLRENLHTLFKGTPNSPDHGRHCSPTTLFAIAAVVPPLLVAFCTEDVGMLVGITGAYAGLGIQWVIPAFFVYCLRRRLALVQEQLKLSSLPKNPYASPFGKVGWLYLTLLLAVLSLIVVTYTRLFK</sequence>
<keyword evidence="5" id="KW-0325">Glycoprotein</keyword>
<feature type="transmembrane region" description="Helical" evidence="7">
    <location>
        <begin position="270"/>
        <end position="288"/>
    </location>
</feature>
<keyword evidence="3 7" id="KW-1133">Transmembrane helix</keyword>
<feature type="transmembrane region" description="Helical" evidence="7">
    <location>
        <begin position="17"/>
        <end position="36"/>
    </location>
</feature>
<evidence type="ECO:0000256" key="6">
    <source>
        <dbReference type="ARBA" id="ARBA00038166"/>
    </source>
</evidence>
<feature type="transmembrane region" description="Helical" evidence="7">
    <location>
        <begin position="230"/>
        <end position="250"/>
    </location>
</feature>
<feature type="transmembrane region" description="Helical" evidence="7">
    <location>
        <begin position="198"/>
        <end position="218"/>
    </location>
</feature>
<keyword evidence="2 7" id="KW-0812">Transmembrane</keyword>
<dbReference type="Pfam" id="PF01490">
    <property type="entry name" value="Aa_trans"/>
    <property type="match status" value="2"/>
</dbReference>
<feature type="transmembrane region" description="Helical" evidence="7">
    <location>
        <begin position="413"/>
        <end position="439"/>
    </location>
</feature>
<dbReference type="PANTHER" id="PTHR16189">
    <property type="entry name" value="TRANSMEMBRANE PROTEIN 104-RELATED"/>
    <property type="match status" value="1"/>
</dbReference>
<dbReference type="EMBL" id="JNBR01001431">
    <property type="protein sequence ID" value="OQR87585.1"/>
    <property type="molecule type" value="Genomic_DNA"/>
</dbReference>
<evidence type="ECO:0000256" key="7">
    <source>
        <dbReference type="SAM" id="Phobius"/>
    </source>
</evidence>
<dbReference type="AlphaFoldDB" id="A0A1V9YPD7"/>
<feature type="transmembrane region" description="Helical" evidence="7">
    <location>
        <begin position="146"/>
        <end position="167"/>
    </location>
</feature>
<feature type="transmembrane region" description="Helical" evidence="7">
    <location>
        <begin position="467"/>
        <end position="486"/>
    </location>
</feature>
<dbReference type="InterPro" id="IPR013057">
    <property type="entry name" value="AA_transpt_TM"/>
</dbReference>
<protein>
    <recommendedName>
        <fullName evidence="8">Amino acid transporter transmembrane domain-containing protein</fullName>
    </recommendedName>
</protein>
<feature type="domain" description="Amino acid transporter transmembrane" evidence="8">
    <location>
        <begin position="11"/>
        <end position="65"/>
    </location>
</feature>
<evidence type="ECO:0000256" key="2">
    <source>
        <dbReference type="ARBA" id="ARBA00022692"/>
    </source>
</evidence>
<evidence type="ECO:0000259" key="8">
    <source>
        <dbReference type="Pfam" id="PF01490"/>
    </source>
</evidence>
<feature type="domain" description="Amino acid transporter transmembrane" evidence="8">
    <location>
        <begin position="133"/>
        <end position="449"/>
    </location>
</feature>
<dbReference type="GO" id="GO:0016020">
    <property type="term" value="C:membrane"/>
    <property type="evidence" value="ECO:0007669"/>
    <property type="project" value="UniProtKB-SubCell"/>
</dbReference>
<comment type="subcellular location">
    <subcellularLocation>
        <location evidence="1">Membrane</location>
        <topology evidence="1">Multi-pass membrane protein</topology>
    </subcellularLocation>
</comment>
<accession>A0A1V9YPD7</accession>
<dbReference type="PANTHER" id="PTHR16189:SF0">
    <property type="entry name" value="TRANSMEMBRANE PROTEIN 104"/>
    <property type="match status" value="1"/>
</dbReference>
<feature type="transmembrane region" description="Helical" evidence="7">
    <location>
        <begin position="388"/>
        <end position="407"/>
    </location>
</feature>
<comment type="similarity">
    <text evidence="6">Belongs to the TMEM104 family.</text>
</comment>
<feature type="transmembrane region" description="Helical" evidence="7">
    <location>
        <begin position="300"/>
        <end position="323"/>
    </location>
</feature>
<organism evidence="9 10">
    <name type="scientific">Achlya hypogyna</name>
    <name type="common">Oomycete</name>
    <name type="synonym">Protoachlya hypogyna</name>
    <dbReference type="NCBI Taxonomy" id="1202772"/>
    <lineage>
        <taxon>Eukaryota</taxon>
        <taxon>Sar</taxon>
        <taxon>Stramenopiles</taxon>
        <taxon>Oomycota</taxon>
        <taxon>Saprolegniomycetes</taxon>
        <taxon>Saprolegniales</taxon>
        <taxon>Achlyaceae</taxon>
        <taxon>Achlya</taxon>
    </lineage>
</organism>
<feature type="transmembrane region" description="Helical" evidence="7">
    <location>
        <begin position="42"/>
        <end position="63"/>
    </location>
</feature>